<evidence type="ECO:0000313" key="3">
    <source>
        <dbReference type="Proteomes" id="UP000507470"/>
    </source>
</evidence>
<dbReference type="Gene3D" id="3.90.1720.10">
    <property type="entry name" value="endopeptidase domain like (from Nostoc punctiforme)"/>
    <property type="match status" value="1"/>
</dbReference>
<dbReference type="PROSITE" id="PS51934">
    <property type="entry name" value="LRAT"/>
    <property type="match status" value="1"/>
</dbReference>
<organism evidence="2 3">
    <name type="scientific">Mytilus coruscus</name>
    <name type="common">Sea mussel</name>
    <dbReference type="NCBI Taxonomy" id="42192"/>
    <lineage>
        <taxon>Eukaryota</taxon>
        <taxon>Metazoa</taxon>
        <taxon>Spiralia</taxon>
        <taxon>Lophotrochozoa</taxon>
        <taxon>Mollusca</taxon>
        <taxon>Bivalvia</taxon>
        <taxon>Autobranchia</taxon>
        <taxon>Pteriomorphia</taxon>
        <taxon>Mytilida</taxon>
        <taxon>Mytiloidea</taxon>
        <taxon>Mytilidae</taxon>
        <taxon>Mytilinae</taxon>
        <taxon>Mytilus</taxon>
    </lineage>
</organism>
<dbReference type="EMBL" id="CACVKT020009761">
    <property type="protein sequence ID" value="CAC5423341.1"/>
    <property type="molecule type" value="Genomic_DNA"/>
</dbReference>
<dbReference type="InterPro" id="IPR007053">
    <property type="entry name" value="LRAT_dom"/>
</dbReference>
<sequence length="158" mass="17888">MRQRDGPLKNFNSVTKGDNISFERNGICRIRYKHHGIVYEKISSKKVDIVHLTGDSVDLMCSSFSSSNAGLAMKVVDIDKGETIYKYTYIDKREDKLNPGDVAHAIRMEGLPSSYNLVNFNCESFAAYCAIGKVVSKQTGRFNKEAEDKLNEIVKKYY</sequence>
<evidence type="ECO:0000313" key="2">
    <source>
        <dbReference type="EMBL" id="CAC5423341.1"/>
    </source>
</evidence>
<dbReference type="AlphaFoldDB" id="A0A6J8EW12"/>
<reference evidence="2 3" key="1">
    <citation type="submission" date="2020-06" db="EMBL/GenBank/DDBJ databases">
        <authorList>
            <person name="Li R."/>
            <person name="Bekaert M."/>
        </authorList>
    </citation>
    <scope>NUCLEOTIDE SEQUENCE [LARGE SCALE GENOMIC DNA]</scope>
    <source>
        <strain evidence="3">wild</strain>
    </source>
</reference>
<name>A0A6J8EW12_MYTCO</name>
<gene>
    <name evidence="2" type="ORF">MCOR_55316</name>
</gene>
<evidence type="ECO:0000259" key="1">
    <source>
        <dbReference type="PROSITE" id="PS51934"/>
    </source>
</evidence>
<proteinExistence type="predicted"/>
<dbReference type="Pfam" id="PF04970">
    <property type="entry name" value="LRAT"/>
    <property type="match status" value="1"/>
</dbReference>
<dbReference type="Proteomes" id="UP000507470">
    <property type="component" value="Unassembled WGS sequence"/>
</dbReference>
<protein>
    <recommendedName>
        <fullName evidence="1">LRAT domain-containing protein</fullName>
    </recommendedName>
</protein>
<keyword evidence="3" id="KW-1185">Reference proteome</keyword>
<feature type="domain" description="LRAT" evidence="1">
    <location>
        <begin position="24"/>
        <end position="138"/>
    </location>
</feature>
<accession>A0A6J8EW12</accession>